<dbReference type="InterPro" id="IPR000644">
    <property type="entry name" value="CBS_dom"/>
</dbReference>
<organism evidence="3 4">
    <name type="scientific">Kibdelosporangium lantanae</name>
    <dbReference type="NCBI Taxonomy" id="1497396"/>
    <lineage>
        <taxon>Bacteria</taxon>
        <taxon>Bacillati</taxon>
        <taxon>Actinomycetota</taxon>
        <taxon>Actinomycetes</taxon>
        <taxon>Pseudonocardiales</taxon>
        <taxon>Pseudonocardiaceae</taxon>
        <taxon>Kibdelosporangium</taxon>
    </lineage>
</organism>
<dbReference type="PANTHER" id="PTHR43773:SF1">
    <property type="entry name" value="MAGNESIUM TRANSPORTER MGTE"/>
    <property type="match status" value="1"/>
</dbReference>
<protein>
    <submittedName>
        <fullName evidence="3">CBS domain-containing protein</fullName>
    </submittedName>
</protein>
<name>A0ABW3MQ27_9PSEU</name>
<dbReference type="Pfam" id="PF00571">
    <property type="entry name" value="CBS"/>
    <property type="match status" value="1"/>
</dbReference>
<dbReference type="PANTHER" id="PTHR43773">
    <property type="entry name" value="MAGNESIUM TRANSPORTER MGTE"/>
    <property type="match status" value="1"/>
</dbReference>
<dbReference type="InterPro" id="IPR046342">
    <property type="entry name" value="CBS_dom_sf"/>
</dbReference>
<accession>A0ABW3MQ27</accession>
<evidence type="ECO:0000313" key="4">
    <source>
        <dbReference type="Proteomes" id="UP001597045"/>
    </source>
</evidence>
<dbReference type="Gene3D" id="3.10.580.10">
    <property type="entry name" value="CBS-domain"/>
    <property type="match status" value="1"/>
</dbReference>
<evidence type="ECO:0000256" key="1">
    <source>
        <dbReference type="PROSITE-ProRule" id="PRU00703"/>
    </source>
</evidence>
<evidence type="ECO:0000313" key="3">
    <source>
        <dbReference type="EMBL" id="MFD1052102.1"/>
    </source>
</evidence>
<dbReference type="SUPFAM" id="SSF54631">
    <property type="entry name" value="CBS-domain pair"/>
    <property type="match status" value="1"/>
</dbReference>
<dbReference type="Proteomes" id="UP001597045">
    <property type="component" value="Unassembled WGS sequence"/>
</dbReference>
<feature type="non-terminal residue" evidence="3">
    <location>
        <position position="1"/>
    </location>
</feature>
<comment type="caution">
    <text evidence="3">The sequence shown here is derived from an EMBL/GenBank/DDBJ whole genome shotgun (WGS) entry which is preliminary data.</text>
</comment>
<dbReference type="PROSITE" id="PS51371">
    <property type="entry name" value="CBS"/>
    <property type="match status" value="1"/>
</dbReference>
<keyword evidence="4" id="KW-1185">Reference proteome</keyword>
<feature type="domain" description="CBS" evidence="2">
    <location>
        <begin position="1"/>
        <end position="52"/>
    </location>
</feature>
<gene>
    <name evidence="3" type="ORF">ACFQ1S_44285</name>
</gene>
<dbReference type="EMBL" id="JBHTIS010004130">
    <property type="protein sequence ID" value="MFD1052102.1"/>
    <property type="molecule type" value="Genomic_DNA"/>
</dbReference>
<sequence>LPPTASLSEVTRYFAAYNLVCAPVVDDGEHLVGAVTVDDVLDHVLPENWRDAPVEAPAEEELSG</sequence>
<proteinExistence type="predicted"/>
<reference evidence="4" key="1">
    <citation type="journal article" date="2019" name="Int. J. Syst. Evol. Microbiol.">
        <title>The Global Catalogue of Microorganisms (GCM) 10K type strain sequencing project: providing services to taxonomists for standard genome sequencing and annotation.</title>
        <authorList>
            <consortium name="The Broad Institute Genomics Platform"/>
            <consortium name="The Broad Institute Genome Sequencing Center for Infectious Disease"/>
            <person name="Wu L."/>
            <person name="Ma J."/>
        </authorList>
    </citation>
    <scope>NUCLEOTIDE SEQUENCE [LARGE SCALE GENOMIC DNA]</scope>
    <source>
        <strain evidence="4">JCM 31486</strain>
    </source>
</reference>
<evidence type="ECO:0000259" key="2">
    <source>
        <dbReference type="PROSITE" id="PS51371"/>
    </source>
</evidence>
<dbReference type="InterPro" id="IPR006669">
    <property type="entry name" value="MgtE_transporter"/>
</dbReference>
<keyword evidence="1" id="KW-0129">CBS domain</keyword>